<dbReference type="InterPro" id="IPR032799">
    <property type="entry name" value="TAXi_C"/>
</dbReference>
<dbReference type="SUPFAM" id="SSF50630">
    <property type="entry name" value="Acid proteases"/>
    <property type="match status" value="1"/>
</dbReference>
<dbReference type="FunFam" id="2.40.70.10:FF:000045">
    <property type="entry name" value="Basic 7S globulin"/>
    <property type="match status" value="1"/>
</dbReference>
<protein>
    <submittedName>
        <fullName evidence="7">Basic 7S globulin</fullName>
    </submittedName>
</protein>
<evidence type="ECO:0000256" key="2">
    <source>
        <dbReference type="ARBA" id="ARBA00007447"/>
    </source>
</evidence>
<feature type="signal peptide" evidence="5">
    <location>
        <begin position="1"/>
        <end position="26"/>
    </location>
</feature>
<evidence type="ECO:0000313" key="8">
    <source>
        <dbReference type="Proteomes" id="UP001163823"/>
    </source>
</evidence>
<dbReference type="CDD" id="cd05489">
    <property type="entry name" value="xylanase_inhibitor_I_like"/>
    <property type="match status" value="1"/>
</dbReference>
<proteinExistence type="inferred from homology"/>
<evidence type="ECO:0000256" key="1">
    <source>
        <dbReference type="ARBA" id="ARBA00004239"/>
    </source>
</evidence>
<keyword evidence="8" id="KW-1185">Reference proteome</keyword>
<name>A0AAD7LB93_QUISA</name>
<dbReference type="InterPro" id="IPR033868">
    <property type="entry name" value="Xylanase_inhibitor_I-like"/>
</dbReference>
<dbReference type="GO" id="GO:0005576">
    <property type="term" value="C:extracellular region"/>
    <property type="evidence" value="ECO:0007669"/>
    <property type="project" value="UniProtKB-SubCell"/>
</dbReference>
<dbReference type="InterPro" id="IPR033121">
    <property type="entry name" value="PEPTIDASE_A1"/>
</dbReference>
<comment type="similarity">
    <text evidence="2">Belongs to the peptidase A1 family.</text>
</comment>
<dbReference type="Pfam" id="PF14541">
    <property type="entry name" value="TAXi_C"/>
    <property type="match status" value="1"/>
</dbReference>
<dbReference type="GO" id="GO:0006508">
    <property type="term" value="P:proteolysis"/>
    <property type="evidence" value="ECO:0007669"/>
    <property type="project" value="InterPro"/>
</dbReference>
<dbReference type="AlphaFoldDB" id="A0AAD7LB93"/>
<dbReference type="PROSITE" id="PS51767">
    <property type="entry name" value="PEPTIDASE_A1"/>
    <property type="match status" value="1"/>
</dbReference>
<keyword evidence="4 5" id="KW-0732">Signal</keyword>
<dbReference type="EMBL" id="JARAOO010000009">
    <property type="protein sequence ID" value="KAJ7954950.1"/>
    <property type="molecule type" value="Genomic_DNA"/>
</dbReference>
<organism evidence="7 8">
    <name type="scientific">Quillaja saponaria</name>
    <name type="common">Soap bark tree</name>
    <dbReference type="NCBI Taxonomy" id="32244"/>
    <lineage>
        <taxon>Eukaryota</taxon>
        <taxon>Viridiplantae</taxon>
        <taxon>Streptophyta</taxon>
        <taxon>Embryophyta</taxon>
        <taxon>Tracheophyta</taxon>
        <taxon>Spermatophyta</taxon>
        <taxon>Magnoliopsida</taxon>
        <taxon>eudicotyledons</taxon>
        <taxon>Gunneridae</taxon>
        <taxon>Pentapetalae</taxon>
        <taxon>rosids</taxon>
        <taxon>fabids</taxon>
        <taxon>Fabales</taxon>
        <taxon>Quillajaceae</taxon>
        <taxon>Quillaja</taxon>
    </lineage>
</organism>
<dbReference type="GO" id="GO:0004190">
    <property type="term" value="F:aspartic-type endopeptidase activity"/>
    <property type="evidence" value="ECO:0007669"/>
    <property type="project" value="InterPro"/>
</dbReference>
<dbReference type="InterPro" id="IPR021109">
    <property type="entry name" value="Peptidase_aspartic_dom_sf"/>
</dbReference>
<dbReference type="PANTHER" id="PTHR47965">
    <property type="entry name" value="ASPARTYL PROTEASE-RELATED"/>
    <property type="match status" value="1"/>
</dbReference>
<feature type="domain" description="Peptidase A1" evidence="6">
    <location>
        <begin position="48"/>
        <end position="424"/>
    </location>
</feature>
<dbReference type="Gene3D" id="2.40.70.10">
    <property type="entry name" value="Acid Proteases"/>
    <property type="match status" value="2"/>
</dbReference>
<evidence type="ECO:0000256" key="4">
    <source>
        <dbReference type="ARBA" id="ARBA00022729"/>
    </source>
</evidence>
<feature type="chain" id="PRO_5042040772" evidence="5">
    <location>
        <begin position="27"/>
        <end position="443"/>
    </location>
</feature>
<dbReference type="KEGG" id="qsa:O6P43_021624"/>
<dbReference type="FunFam" id="2.40.70.10:FF:000041">
    <property type="entry name" value="Basic 7S globulin"/>
    <property type="match status" value="1"/>
</dbReference>
<dbReference type="PANTHER" id="PTHR47965:SF103">
    <property type="entry name" value="EUKARYOTIC ASPARTYL PROTEASE FAMILY PROTEIN"/>
    <property type="match status" value="1"/>
</dbReference>
<comment type="caution">
    <text evidence="7">The sequence shown here is derived from an EMBL/GenBank/DDBJ whole genome shotgun (WGS) entry which is preliminary data.</text>
</comment>
<evidence type="ECO:0000256" key="5">
    <source>
        <dbReference type="SAM" id="SignalP"/>
    </source>
</evidence>
<dbReference type="InterPro" id="IPR032861">
    <property type="entry name" value="TAXi_N"/>
</dbReference>
<dbReference type="Proteomes" id="UP001163823">
    <property type="component" value="Chromosome 9"/>
</dbReference>
<evidence type="ECO:0000256" key="3">
    <source>
        <dbReference type="ARBA" id="ARBA00022525"/>
    </source>
</evidence>
<comment type="subcellular location">
    <subcellularLocation>
        <location evidence="1">Secreted</location>
        <location evidence="1">Extracellular space</location>
    </subcellularLocation>
</comment>
<reference evidence="7" key="1">
    <citation type="journal article" date="2023" name="Science">
        <title>Elucidation of the pathway for biosynthesis of saponin adjuvants from the soapbark tree.</title>
        <authorList>
            <person name="Reed J."/>
            <person name="Orme A."/>
            <person name="El-Demerdash A."/>
            <person name="Owen C."/>
            <person name="Martin L.B.B."/>
            <person name="Misra R.C."/>
            <person name="Kikuchi S."/>
            <person name="Rejzek M."/>
            <person name="Martin A.C."/>
            <person name="Harkess A."/>
            <person name="Leebens-Mack J."/>
            <person name="Louveau T."/>
            <person name="Stephenson M.J."/>
            <person name="Osbourn A."/>
        </authorList>
    </citation>
    <scope>NUCLEOTIDE SEQUENCE</scope>
    <source>
        <strain evidence="7">S10</strain>
    </source>
</reference>
<gene>
    <name evidence="7" type="ORF">O6P43_021624</name>
</gene>
<keyword evidence="3" id="KW-0964">Secreted</keyword>
<evidence type="ECO:0000259" key="6">
    <source>
        <dbReference type="PROSITE" id="PS51767"/>
    </source>
</evidence>
<dbReference type="Pfam" id="PF14543">
    <property type="entry name" value="TAXi_N"/>
    <property type="match status" value="1"/>
</dbReference>
<evidence type="ECO:0000313" key="7">
    <source>
        <dbReference type="EMBL" id="KAJ7954950.1"/>
    </source>
</evidence>
<accession>A0AAD7LB93</accession>
<dbReference type="InterPro" id="IPR001461">
    <property type="entry name" value="Aspartic_peptidase_A1"/>
</dbReference>
<sequence length="443" mass="48574">MVSSNFHILLFLCSIIFLNISPSINAKISFKPKALVLPVRKDASTNQYIVQLRQRTPLQPKRFAVDLGGPYLWANCDADYVSSSYKAARCGSSQCSLADTKDCRDCFESKSGPGCFNNTCRLYPENTVSGRTLISGVVSQDKLALHSTNGFNPSKFVTLPSFVFVCGSSNLLEDLPKGVIGMAGLGRTKISLPNQFSSSLSNFHNKFAICLTSSTSSNGVIFFGNSSYVFLPGLDLSQQLLYTPLIRNPVTTATSPQKEEPSSEYFIGLTSIKINDKIVSIKKSLLTINSTGFGGTKLSTVTPFTVLEASIYKSFVSVYEKQVGNVPKVAPVAPFELCYKSSSFPRERHGPEVPFIDIVLQGKDVFWRLFGSNVMVQVSKDVLCLGFVKAREDFPPKTPITIGAHQLEDILFEFDLDRSRIGFAGSLLGYRTSCARFNFTSIA</sequence>